<evidence type="ECO:0000313" key="3">
    <source>
        <dbReference type="Proteomes" id="UP000466517"/>
    </source>
</evidence>
<keyword evidence="3" id="KW-1185">Reference proteome</keyword>
<gene>
    <name evidence="2" type="ORF">MMAD_02180</name>
</gene>
<dbReference type="Proteomes" id="UP000466517">
    <property type="component" value="Chromosome"/>
</dbReference>
<protein>
    <submittedName>
        <fullName evidence="2">Uncharacterized protein</fullName>
    </submittedName>
</protein>
<proteinExistence type="predicted"/>
<feature type="compositionally biased region" description="Basic and acidic residues" evidence="1">
    <location>
        <begin position="50"/>
        <end position="59"/>
    </location>
</feature>
<name>A0A7I7XAG7_9MYCO</name>
<sequence length="115" mass="12657">MSLVGSEFGDRDVVLHVGFRLIRQDRAEHPPTWCARPPPLPPARLEGTPVDDRSTPEHRRGGRLQNVAHITHARRALCAASADSITGEQGYDRRPPERAASLLAPMPQKGRRGLA</sequence>
<organism evidence="2 3">
    <name type="scientific">Mycolicibacterium madagascariense</name>
    <dbReference type="NCBI Taxonomy" id="212765"/>
    <lineage>
        <taxon>Bacteria</taxon>
        <taxon>Bacillati</taxon>
        <taxon>Actinomycetota</taxon>
        <taxon>Actinomycetes</taxon>
        <taxon>Mycobacteriales</taxon>
        <taxon>Mycobacteriaceae</taxon>
        <taxon>Mycolicibacterium</taxon>
    </lineage>
</organism>
<dbReference type="KEGG" id="mmag:MMAD_02180"/>
<feature type="region of interest" description="Disordered" evidence="1">
    <location>
        <begin position="29"/>
        <end position="61"/>
    </location>
</feature>
<evidence type="ECO:0000256" key="1">
    <source>
        <dbReference type="SAM" id="MobiDB-lite"/>
    </source>
</evidence>
<dbReference type="AlphaFoldDB" id="A0A7I7XAG7"/>
<dbReference type="EMBL" id="AP022610">
    <property type="protein sequence ID" value="BBZ25923.1"/>
    <property type="molecule type" value="Genomic_DNA"/>
</dbReference>
<feature type="region of interest" description="Disordered" evidence="1">
    <location>
        <begin position="82"/>
        <end position="115"/>
    </location>
</feature>
<accession>A0A7I7XAG7</accession>
<reference evidence="2 3" key="1">
    <citation type="journal article" date="2019" name="Emerg. Microbes Infect.">
        <title>Comprehensive subspecies identification of 175 nontuberculous mycobacteria species based on 7547 genomic profiles.</title>
        <authorList>
            <person name="Matsumoto Y."/>
            <person name="Kinjo T."/>
            <person name="Motooka D."/>
            <person name="Nabeya D."/>
            <person name="Jung N."/>
            <person name="Uechi K."/>
            <person name="Horii T."/>
            <person name="Iida T."/>
            <person name="Fujita J."/>
            <person name="Nakamura S."/>
        </authorList>
    </citation>
    <scope>NUCLEOTIDE SEQUENCE [LARGE SCALE GENOMIC DNA]</scope>
    <source>
        <strain evidence="2 3">JCM 13574</strain>
    </source>
</reference>
<evidence type="ECO:0000313" key="2">
    <source>
        <dbReference type="EMBL" id="BBZ25923.1"/>
    </source>
</evidence>